<proteinExistence type="predicted"/>
<reference evidence="1" key="1">
    <citation type="submission" date="2010-03" db="EMBL/GenBank/DDBJ databases">
        <title>The genome sequence of Ruminococcus sp. 18P13.</title>
        <authorList>
            <consortium name="metaHIT consortium -- http://www.metahit.eu/"/>
            <person name="Pajon A."/>
            <person name="Turner K."/>
            <person name="Parkhill J."/>
            <person name="Bernalier A."/>
        </authorList>
    </citation>
    <scope>NUCLEOTIDE SEQUENCE [LARGE SCALE GENOMIC DNA]</scope>
    <source>
        <strain evidence="1">Type strain: 18P13</strain>
    </source>
</reference>
<dbReference type="Proteomes" id="UP000007054">
    <property type="component" value="Chromosome"/>
</dbReference>
<accession>D4LBV9</accession>
<name>D4LBV9_RUMC1</name>
<dbReference type="KEGG" id="rch:RUM_09330"/>
<organism evidence="1 2">
    <name type="scientific">Ruminococcus champanellensis (strain DSM 18848 / JCM 17042 / KCTC 15320 / 18P13)</name>
    <dbReference type="NCBI Taxonomy" id="213810"/>
    <lineage>
        <taxon>Bacteria</taxon>
        <taxon>Bacillati</taxon>
        <taxon>Bacillota</taxon>
        <taxon>Clostridia</taxon>
        <taxon>Eubacteriales</taxon>
        <taxon>Oscillospiraceae</taxon>
        <taxon>Ruminococcus</taxon>
    </lineage>
</organism>
<evidence type="ECO:0000313" key="1">
    <source>
        <dbReference type="EMBL" id="CBL17104.1"/>
    </source>
</evidence>
<sequence>MIYFTYIKVKKFLLNMK</sequence>
<dbReference type="EMBL" id="FP929052">
    <property type="protein sequence ID" value="CBL17104.1"/>
    <property type="molecule type" value="Genomic_DNA"/>
</dbReference>
<gene>
    <name evidence="1" type="ordered locus">RUM_09330</name>
</gene>
<dbReference type="AlphaFoldDB" id="D4LBV9"/>
<keyword evidence="2" id="KW-1185">Reference proteome</keyword>
<protein>
    <submittedName>
        <fullName evidence="1">Uncharacterized protein</fullName>
    </submittedName>
</protein>
<reference evidence="1" key="2">
    <citation type="submission" date="2010-03" db="EMBL/GenBank/DDBJ databases">
        <authorList>
            <person name="Pajon A."/>
        </authorList>
    </citation>
    <scope>NUCLEOTIDE SEQUENCE</scope>
    <source>
        <strain evidence="1">Type strain: 18P13</strain>
    </source>
</reference>
<evidence type="ECO:0000313" key="2">
    <source>
        <dbReference type="Proteomes" id="UP000007054"/>
    </source>
</evidence>
<dbReference type="HOGENOM" id="CLU_3431915_0_0_9"/>